<dbReference type="InterPro" id="IPR029063">
    <property type="entry name" value="SAM-dependent_MTases_sf"/>
</dbReference>
<reference evidence="5" key="1">
    <citation type="journal article" date="2020" name="mSystems">
        <title>Genome- and Community-Level Interaction Insights into Carbon Utilization and Element Cycling Functions of Hydrothermarchaeota in Hydrothermal Sediment.</title>
        <authorList>
            <person name="Zhou Z."/>
            <person name="Liu Y."/>
            <person name="Xu W."/>
            <person name="Pan J."/>
            <person name="Luo Z.H."/>
            <person name="Li M."/>
        </authorList>
    </citation>
    <scope>NUCLEOTIDE SEQUENCE</scope>
    <source>
        <strain evidence="5">HyVt-388</strain>
    </source>
</reference>
<feature type="domain" description="DOT1" evidence="4">
    <location>
        <begin position="4"/>
        <end position="113"/>
    </location>
</feature>
<dbReference type="InterPro" id="IPR026170">
    <property type="entry name" value="FAM173A/B"/>
</dbReference>
<dbReference type="GO" id="GO:0031151">
    <property type="term" value="F:histone H3K79 methyltransferase activity"/>
    <property type="evidence" value="ECO:0007669"/>
    <property type="project" value="InterPro"/>
</dbReference>
<keyword evidence="1 5" id="KW-0489">Methyltransferase</keyword>
<evidence type="ECO:0000256" key="3">
    <source>
        <dbReference type="ARBA" id="ARBA00022691"/>
    </source>
</evidence>
<dbReference type="Pfam" id="PF08123">
    <property type="entry name" value="DOT1"/>
    <property type="match status" value="1"/>
</dbReference>
<organism evidence="5 6">
    <name type="scientific">candidate division WOR-3 bacterium</name>
    <dbReference type="NCBI Taxonomy" id="2052148"/>
    <lineage>
        <taxon>Bacteria</taxon>
        <taxon>Bacteria division WOR-3</taxon>
    </lineage>
</organism>
<protein>
    <submittedName>
        <fullName evidence="5">SAM-dependent methyltransferase</fullName>
    </submittedName>
</protein>
<sequence>MSRVYKMLDLADVSEDDIVYDLGSGDGRLILAAANRFGAKAVGIEIDPFRYLFSQLIILLSGARKRVKVRFGNFFKKDISDATVVVVFLYQPTNQRLKKKLLRELKKGTRVVSYVWTFEGWEMEACLPEDRIYLYLIK</sequence>
<evidence type="ECO:0000259" key="4">
    <source>
        <dbReference type="Pfam" id="PF08123"/>
    </source>
</evidence>
<evidence type="ECO:0000313" key="5">
    <source>
        <dbReference type="EMBL" id="HEC78257.1"/>
    </source>
</evidence>
<dbReference type="AlphaFoldDB" id="A0A9C9EM69"/>
<dbReference type="InterPro" id="IPR025789">
    <property type="entry name" value="DOT1_dom"/>
</dbReference>
<dbReference type="PANTHER" id="PTHR13610">
    <property type="entry name" value="METHYLTRANSFERASE DOMAIN-CONTAINING PROTEIN"/>
    <property type="match status" value="1"/>
</dbReference>
<dbReference type="GO" id="GO:0032259">
    <property type="term" value="P:methylation"/>
    <property type="evidence" value="ECO:0007669"/>
    <property type="project" value="UniProtKB-KW"/>
</dbReference>
<accession>A0A9C9EM69</accession>
<proteinExistence type="predicted"/>
<dbReference type="EMBL" id="DRIG01000040">
    <property type="protein sequence ID" value="HEC78257.1"/>
    <property type="molecule type" value="Genomic_DNA"/>
</dbReference>
<keyword evidence="2" id="KW-0808">Transferase</keyword>
<name>A0A9C9EM69_UNCW3</name>
<dbReference type="PANTHER" id="PTHR13610:SF11">
    <property type="entry name" value="METHYLTRANSFERASE DOMAIN-CONTAINING PROTEIN"/>
    <property type="match status" value="1"/>
</dbReference>
<comment type="caution">
    <text evidence="5">The sequence shown here is derived from an EMBL/GenBank/DDBJ whole genome shotgun (WGS) entry which is preliminary data.</text>
</comment>
<keyword evidence="3" id="KW-0949">S-adenosyl-L-methionine</keyword>
<evidence type="ECO:0000256" key="1">
    <source>
        <dbReference type="ARBA" id="ARBA00022603"/>
    </source>
</evidence>
<dbReference type="SUPFAM" id="SSF53335">
    <property type="entry name" value="S-adenosyl-L-methionine-dependent methyltransferases"/>
    <property type="match status" value="1"/>
</dbReference>
<evidence type="ECO:0000256" key="2">
    <source>
        <dbReference type="ARBA" id="ARBA00022679"/>
    </source>
</evidence>
<dbReference type="Proteomes" id="UP000885826">
    <property type="component" value="Unassembled WGS sequence"/>
</dbReference>
<dbReference type="Gene3D" id="3.40.50.150">
    <property type="entry name" value="Vaccinia Virus protein VP39"/>
    <property type="match status" value="1"/>
</dbReference>
<dbReference type="CDD" id="cd02440">
    <property type="entry name" value="AdoMet_MTases"/>
    <property type="match status" value="1"/>
</dbReference>
<evidence type="ECO:0000313" key="6">
    <source>
        <dbReference type="Proteomes" id="UP000885826"/>
    </source>
</evidence>
<gene>
    <name evidence="5" type="ORF">ENI34_03835</name>
</gene>